<dbReference type="AlphaFoldDB" id="A0A815NNQ4"/>
<organism evidence="1 3">
    <name type="scientific">Didymodactylos carnosus</name>
    <dbReference type="NCBI Taxonomy" id="1234261"/>
    <lineage>
        <taxon>Eukaryota</taxon>
        <taxon>Metazoa</taxon>
        <taxon>Spiralia</taxon>
        <taxon>Gnathifera</taxon>
        <taxon>Rotifera</taxon>
        <taxon>Eurotatoria</taxon>
        <taxon>Bdelloidea</taxon>
        <taxon>Philodinida</taxon>
        <taxon>Philodinidae</taxon>
        <taxon>Didymodactylos</taxon>
    </lineage>
</organism>
<dbReference type="OrthoDB" id="9998786at2759"/>
<comment type="caution">
    <text evidence="1">The sequence shown here is derived from an EMBL/GenBank/DDBJ whole genome shotgun (WGS) entry which is preliminary data.</text>
</comment>
<evidence type="ECO:0008006" key="4">
    <source>
        <dbReference type="Google" id="ProtNLM"/>
    </source>
</evidence>
<dbReference type="EMBL" id="CAJNOQ010018957">
    <property type="protein sequence ID" value="CAF1440093.1"/>
    <property type="molecule type" value="Genomic_DNA"/>
</dbReference>
<evidence type="ECO:0000313" key="1">
    <source>
        <dbReference type="EMBL" id="CAF1440093.1"/>
    </source>
</evidence>
<gene>
    <name evidence="1" type="ORF">GPM918_LOCUS34342</name>
    <name evidence="2" type="ORF">SRO942_LOCUS35040</name>
</gene>
<sequence length="356" mass="42272">MLGLLFFHRDDDDAIEYCEVEECKDYVQSVCNHCQQNLCELHLNEHRRLIQTQLDLLANKINDVSQEMNSRTLEQLAKKPFEDLEQWKSESYHRIEQKYEEKCREVEVLVEQSPRASRSSSGHSLLVECGLKLCLYDQRLNSTEILWNWGLISDICWCEQLHLFIIVTVVNVYIFDETKLIIDQIETIQPYKAEKKFWGCTCTDQDLFISYKGCDTRIDQYALTKSYYFIQQWKHLCSRRGIIRDMRCTLDKKQLCLLVSTENDWRLDVRNSGTMEFIWSRFLLINLDARCRLSMLPNSESLIINWNENRIFRINGNSTLVEKKDYKTNYLVRNIEVVGFAYLVVYTSTGLYIYEI</sequence>
<protein>
    <recommendedName>
        <fullName evidence="4">B box-type domain-containing protein</fullName>
    </recommendedName>
</protein>
<dbReference type="EMBL" id="CAJOBC010084398">
    <property type="protein sequence ID" value="CAF4316570.1"/>
    <property type="molecule type" value="Genomic_DNA"/>
</dbReference>
<name>A0A815NNQ4_9BILA</name>
<proteinExistence type="predicted"/>
<evidence type="ECO:0000313" key="2">
    <source>
        <dbReference type="EMBL" id="CAF4316570.1"/>
    </source>
</evidence>
<reference evidence="1" key="1">
    <citation type="submission" date="2021-02" db="EMBL/GenBank/DDBJ databases">
        <authorList>
            <person name="Nowell W R."/>
        </authorList>
    </citation>
    <scope>NUCLEOTIDE SEQUENCE</scope>
</reference>
<accession>A0A815NNQ4</accession>
<keyword evidence="3" id="KW-1185">Reference proteome</keyword>
<dbReference type="Proteomes" id="UP000681722">
    <property type="component" value="Unassembled WGS sequence"/>
</dbReference>
<dbReference type="Proteomes" id="UP000663829">
    <property type="component" value="Unassembled WGS sequence"/>
</dbReference>
<evidence type="ECO:0000313" key="3">
    <source>
        <dbReference type="Proteomes" id="UP000663829"/>
    </source>
</evidence>